<organism evidence="2">
    <name type="scientific">Rhizophora mucronata</name>
    <name type="common">Asiatic mangrove</name>
    <dbReference type="NCBI Taxonomy" id="61149"/>
    <lineage>
        <taxon>Eukaryota</taxon>
        <taxon>Viridiplantae</taxon>
        <taxon>Streptophyta</taxon>
        <taxon>Embryophyta</taxon>
        <taxon>Tracheophyta</taxon>
        <taxon>Spermatophyta</taxon>
        <taxon>Magnoliopsida</taxon>
        <taxon>eudicotyledons</taxon>
        <taxon>Gunneridae</taxon>
        <taxon>Pentapetalae</taxon>
        <taxon>rosids</taxon>
        <taxon>fabids</taxon>
        <taxon>Malpighiales</taxon>
        <taxon>Rhizophoraceae</taxon>
        <taxon>Rhizophora</taxon>
    </lineage>
</organism>
<keyword evidence="1" id="KW-1133">Transmembrane helix</keyword>
<evidence type="ECO:0000256" key="1">
    <source>
        <dbReference type="SAM" id="Phobius"/>
    </source>
</evidence>
<keyword evidence="1" id="KW-0472">Membrane</keyword>
<keyword evidence="1" id="KW-0812">Transmembrane</keyword>
<protein>
    <submittedName>
        <fullName evidence="2">Uncharacterized protein</fullName>
    </submittedName>
</protein>
<accession>A0A2P2N9P7</accession>
<sequence>MPDHGLGALINWFLCLLFMVALLFGGYIKNLTSVSAVSWTYSKPNQPNDLLNS</sequence>
<evidence type="ECO:0000313" key="2">
    <source>
        <dbReference type="EMBL" id="MBX39211.1"/>
    </source>
</evidence>
<reference evidence="2" key="1">
    <citation type="submission" date="2018-02" db="EMBL/GenBank/DDBJ databases">
        <title>Rhizophora mucronata_Transcriptome.</title>
        <authorList>
            <person name="Meera S.P."/>
            <person name="Sreeshan A."/>
            <person name="Augustine A."/>
        </authorList>
    </citation>
    <scope>NUCLEOTIDE SEQUENCE</scope>
    <source>
        <tissue evidence="2">Leaf</tissue>
    </source>
</reference>
<dbReference type="EMBL" id="GGEC01058727">
    <property type="protein sequence ID" value="MBX39211.1"/>
    <property type="molecule type" value="Transcribed_RNA"/>
</dbReference>
<feature type="transmembrane region" description="Helical" evidence="1">
    <location>
        <begin position="6"/>
        <end position="28"/>
    </location>
</feature>
<dbReference type="AlphaFoldDB" id="A0A2P2N9P7"/>
<name>A0A2P2N9P7_RHIMU</name>
<proteinExistence type="predicted"/>